<keyword evidence="3" id="KW-0378">Hydrolase</keyword>
<evidence type="ECO:0000256" key="7">
    <source>
        <dbReference type="ARBA" id="ARBA00048954"/>
    </source>
</evidence>
<keyword evidence="4" id="KW-0067">ATP-binding</keyword>
<dbReference type="GO" id="GO:0005524">
    <property type="term" value="F:ATP binding"/>
    <property type="evidence" value="ECO:0007669"/>
    <property type="project" value="UniProtKB-KW"/>
</dbReference>
<reference evidence="9 10" key="1">
    <citation type="journal article" date="2018" name="Aquat. Microb. Ecol.">
        <title>Gammaproteobacterial methanotrophs dominate.</title>
        <authorList>
            <person name="Rissanen A.J."/>
            <person name="Saarenheimo J."/>
            <person name="Tiirola M."/>
            <person name="Peura S."/>
            <person name="Aalto S.L."/>
            <person name="Karvinen A."/>
            <person name="Nykanen H."/>
        </authorList>
    </citation>
    <scope>NUCLEOTIDE SEQUENCE [LARGE SCALE GENOMIC DNA]</scope>
    <source>
        <strain evidence="9">AMbin10</strain>
    </source>
</reference>
<sequence length="641" mass="70444">MNNLERVFGPDGLLSEHLAGFRPRPAQLAMALAVQHAIKTKSSLIAEAGTGTGKTFAYLIPAILSGKRVIVSTGTKNLQDQLFGKDLQVVRDALAVPFQAALLKGRSNYLCLYRLENTPTFRSSHNRQDIAAMESIKRWAKNTQSGDIAEVAEVTESSPLWPQVTSSVENCLGQECPNLAECHLVKARHKAQDAEILVVNHHLLWADWALKTDGFGELLPESEVIVVDEAHQFAETAAQFLGLSIGSRQLNELANDIVMEQLKDARDQPELASEAEKLENAVADLRLAFGVDGRRDAWNVVALEEDVAKQMERVKKQLTALSDLLKQASIRGKGLESCWKRTLELGSRLAEFLGNTSGNSVRWFETYKRSFTLNCTPLEISGEFAKFHHNSNAAWIFTSATLSVAQEFGHFSASLGLTGATAQSWESPFDYRNQSMLYVPVDMPEPSDRQYTAAVVKAAVPVLQASRGRAFMLFTSHQALQNAAALLPQEVDFPLFIQGSQPKAALLEAFKQAGNGVLLGTASFWEGVDVRGEALSCVIIDKLPFASPGDPVLSARLEAIKKQGHSPFNSYQLPAAVIALKQGAGRLIRSSDDRGVLMLCDPRLLSKPYGKVFLNSLPPMKRTRMLNRVEDFFRVGLEQTD</sequence>
<keyword evidence="9" id="KW-0347">Helicase</keyword>
<proteinExistence type="inferred from homology"/>
<evidence type="ECO:0000256" key="5">
    <source>
        <dbReference type="ARBA" id="ARBA00038058"/>
    </source>
</evidence>
<dbReference type="InterPro" id="IPR014013">
    <property type="entry name" value="Helic_SF1/SF2_ATP-bd_DinG/Rad3"/>
</dbReference>
<dbReference type="Proteomes" id="UP000249396">
    <property type="component" value="Unassembled WGS sequence"/>
</dbReference>
<dbReference type="SMART" id="SM00491">
    <property type="entry name" value="HELICc2"/>
    <property type="match status" value="1"/>
</dbReference>
<dbReference type="EMBL" id="QJPH01000330">
    <property type="protein sequence ID" value="PZN77795.1"/>
    <property type="molecule type" value="Genomic_DNA"/>
</dbReference>
<dbReference type="EC" id="5.6.2.3" evidence="6"/>
<comment type="catalytic activity">
    <reaction evidence="7">
        <text>ATP + H2O = ADP + phosphate + H(+)</text>
        <dbReference type="Rhea" id="RHEA:13065"/>
        <dbReference type="ChEBI" id="CHEBI:15377"/>
        <dbReference type="ChEBI" id="CHEBI:15378"/>
        <dbReference type="ChEBI" id="CHEBI:30616"/>
        <dbReference type="ChEBI" id="CHEBI:43474"/>
        <dbReference type="ChEBI" id="CHEBI:456216"/>
        <dbReference type="EC" id="5.6.2.3"/>
    </reaction>
</comment>
<dbReference type="InterPro" id="IPR006555">
    <property type="entry name" value="ATP-dep_Helicase_C"/>
</dbReference>
<dbReference type="InterPro" id="IPR011545">
    <property type="entry name" value="DEAD/DEAH_box_helicase_dom"/>
</dbReference>
<evidence type="ECO:0000256" key="1">
    <source>
        <dbReference type="ARBA" id="ARBA00001966"/>
    </source>
</evidence>
<dbReference type="Pfam" id="PF00270">
    <property type="entry name" value="DEAD"/>
    <property type="match status" value="1"/>
</dbReference>
<dbReference type="InterPro" id="IPR014001">
    <property type="entry name" value="Helicase_ATP-bd"/>
</dbReference>
<dbReference type="FunFam" id="3.40.50.300:FF:000466">
    <property type="entry name" value="ATP-dependent DNA helicase"/>
    <property type="match status" value="1"/>
</dbReference>
<dbReference type="Pfam" id="PF13307">
    <property type="entry name" value="Helicase_C_2"/>
    <property type="match status" value="1"/>
</dbReference>
<comment type="cofactor">
    <cofactor evidence="1">
        <name>[4Fe-4S] cluster</name>
        <dbReference type="ChEBI" id="CHEBI:49883"/>
    </cofactor>
</comment>
<evidence type="ECO:0000313" key="10">
    <source>
        <dbReference type="Proteomes" id="UP000249396"/>
    </source>
</evidence>
<accession>A0A2W4R0J5</accession>
<dbReference type="GO" id="GO:0003676">
    <property type="term" value="F:nucleic acid binding"/>
    <property type="evidence" value="ECO:0007669"/>
    <property type="project" value="InterPro"/>
</dbReference>
<organism evidence="9 10">
    <name type="scientific">Candidatus Methylumidiphilus alinenensis</name>
    <dbReference type="NCBI Taxonomy" id="2202197"/>
    <lineage>
        <taxon>Bacteria</taxon>
        <taxon>Pseudomonadati</taxon>
        <taxon>Pseudomonadota</taxon>
        <taxon>Gammaproteobacteria</taxon>
        <taxon>Methylococcales</taxon>
        <taxon>Candidatus Methylumidiphilus</taxon>
    </lineage>
</organism>
<dbReference type="AlphaFoldDB" id="A0A2W4R0J5"/>
<dbReference type="PROSITE" id="PS51193">
    <property type="entry name" value="HELICASE_ATP_BIND_2"/>
    <property type="match status" value="1"/>
</dbReference>
<feature type="domain" description="Helicase ATP-binding" evidence="8">
    <location>
        <begin position="13"/>
        <end position="274"/>
    </location>
</feature>
<dbReference type="SUPFAM" id="SSF52540">
    <property type="entry name" value="P-loop containing nucleoside triphosphate hydrolases"/>
    <property type="match status" value="2"/>
</dbReference>
<name>A0A2W4R0J5_9GAMM</name>
<dbReference type="InterPro" id="IPR027417">
    <property type="entry name" value="P-loop_NTPase"/>
</dbReference>
<dbReference type="InterPro" id="IPR045028">
    <property type="entry name" value="DinG/Rad3-like"/>
</dbReference>
<keyword evidence="2" id="KW-0547">Nucleotide-binding</keyword>
<dbReference type="PANTHER" id="PTHR11472">
    <property type="entry name" value="DNA REPAIR DEAD HELICASE RAD3/XP-D SUBFAMILY MEMBER"/>
    <property type="match status" value="1"/>
</dbReference>
<dbReference type="SMART" id="SM00487">
    <property type="entry name" value="DEXDc"/>
    <property type="match status" value="1"/>
</dbReference>
<evidence type="ECO:0000256" key="6">
    <source>
        <dbReference type="ARBA" id="ARBA00044969"/>
    </source>
</evidence>
<evidence type="ECO:0000313" key="9">
    <source>
        <dbReference type="EMBL" id="PZN77795.1"/>
    </source>
</evidence>
<evidence type="ECO:0000256" key="2">
    <source>
        <dbReference type="ARBA" id="ARBA00022741"/>
    </source>
</evidence>
<protein>
    <recommendedName>
        <fullName evidence="6">DNA 5'-3' helicase</fullName>
        <ecNumber evidence="6">5.6.2.3</ecNumber>
    </recommendedName>
</protein>
<dbReference type="GO" id="GO:0016818">
    <property type="term" value="F:hydrolase activity, acting on acid anhydrides, in phosphorus-containing anhydrides"/>
    <property type="evidence" value="ECO:0007669"/>
    <property type="project" value="InterPro"/>
</dbReference>
<comment type="caution">
    <text evidence="9">The sequence shown here is derived from an EMBL/GenBank/DDBJ whole genome shotgun (WGS) entry which is preliminary data.</text>
</comment>
<dbReference type="PANTHER" id="PTHR11472:SF34">
    <property type="entry name" value="REGULATOR OF TELOMERE ELONGATION HELICASE 1"/>
    <property type="match status" value="1"/>
</dbReference>
<evidence type="ECO:0000259" key="8">
    <source>
        <dbReference type="PROSITE" id="PS51193"/>
    </source>
</evidence>
<evidence type="ECO:0000256" key="3">
    <source>
        <dbReference type="ARBA" id="ARBA00022801"/>
    </source>
</evidence>
<comment type="similarity">
    <text evidence="5">Belongs to the helicase family. DinG subfamily.</text>
</comment>
<gene>
    <name evidence="9" type="ORF">DM484_13960</name>
</gene>
<dbReference type="GO" id="GO:0006281">
    <property type="term" value="P:DNA repair"/>
    <property type="evidence" value="ECO:0007669"/>
    <property type="project" value="TreeGrafter"/>
</dbReference>
<dbReference type="Gene3D" id="3.40.50.300">
    <property type="entry name" value="P-loop containing nucleotide triphosphate hydrolases"/>
    <property type="match status" value="2"/>
</dbReference>
<dbReference type="GO" id="GO:0043139">
    <property type="term" value="F:5'-3' DNA helicase activity"/>
    <property type="evidence" value="ECO:0007669"/>
    <property type="project" value="UniProtKB-EC"/>
</dbReference>
<evidence type="ECO:0000256" key="4">
    <source>
        <dbReference type="ARBA" id="ARBA00022840"/>
    </source>
</evidence>